<sequence>MSAARRSCPDTSWVPEPVDVDILRLTAAGLTTEVVGRRLGLSERTVRRRLRAVADDIGVDTSIEVVVHAVRSGVI</sequence>
<proteinExistence type="predicted"/>
<dbReference type="InterPro" id="IPR036388">
    <property type="entry name" value="WH-like_DNA-bd_sf"/>
</dbReference>
<dbReference type="InterPro" id="IPR000792">
    <property type="entry name" value="Tscrpt_reg_LuxR_C"/>
</dbReference>
<dbReference type="InterPro" id="IPR016032">
    <property type="entry name" value="Sig_transdc_resp-reg_C-effctor"/>
</dbReference>
<keyword evidence="3" id="KW-1185">Reference proteome</keyword>
<evidence type="ECO:0000313" key="2">
    <source>
        <dbReference type="EMBL" id="QSR28358.1"/>
    </source>
</evidence>
<name>A0ABX7PRW0_9ACTN</name>
<dbReference type="RefSeq" id="WP_207007112.1">
    <property type="nucleotide sequence ID" value="NZ_CP022295.1"/>
</dbReference>
<feature type="domain" description="HTH luxR-type" evidence="1">
    <location>
        <begin position="20"/>
        <end position="69"/>
    </location>
</feature>
<evidence type="ECO:0000313" key="3">
    <source>
        <dbReference type="Proteomes" id="UP000662818"/>
    </source>
</evidence>
<dbReference type="SUPFAM" id="SSF46894">
    <property type="entry name" value="C-terminal effector domain of the bipartite response regulators"/>
    <property type="match status" value="1"/>
</dbReference>
<gene>
    <name evidence="2" type="ORF">CFH99_22295</name>
</gene>
<evidence type="ECO:0000259" key="1">
    <source>
        <dbReference type="SMART" id="SM00421"/>
    </source>
</evidence>
<dbReference type="Proteomes" id="UP000662818">
    <property type="component" value="Chromosome"/>
</dbReference>
<organism evidence="2 3">
    <name type="scientific">Nocardioides aromaticivorans</name>
    <dbReference type="NCBI Taxonomy" id="200618"/>
    <lineage>
        <taxon>Bacteria</taxon>
        <taxon>Bacillati</taxon>
        <taxon>Actinomycetota</taxon>
        <taxon>Actinomycetes</taxon>
        <taxon>Propionibacteriales</taxon>
        <taxon>Nocardioidaceae</taxon>
        <taxon>Nocardioides</taxon>
    </lineage>
</organism>
<dbReference type="EMBL" id="CP022295">
    <property type="protein sequence ID" value="QSR28358.1"/>
    <property type="molecule type" value="Genomic_DNA"/>
</dbReference>
<dbReference type="SMART" id="SM00421">
    <property type="entry name" value="HTH_LUXR"/>
    <property type="match status" value="1"/>
</dbReference>
<accession>A0ABX7PRW0</accession>
<dbReference type="Gene3D" id="1.10.10.10">
    <property type="entry name" value="Winged helix-like DNA-binding domain superfamily/Winged helix DNA-binding domain"/>
    <property type="match status" value="1"/>
</dbReference>
<reference evidence="2 3" key="1">
    <citation type="submission" date="2017-06" db="EMBL/GenBank/DDBJ databases">
        <title>Complete Genome Sequence of the Soil Carbazole-Degrading Bacterium Nocardioides aromaticivorans IC177.</title>
        <authorList>
            <person name="Vejarano F."/>
            <person name="Suzuki-Minakuchi C."/>
            <person name="Ohtsubo Y."/>
            <person name="Tsuda M."/>
            <person name="Okada K."/>
            <person name="Nojiri H."/>
        </authorList>
    </citation>
    <scope>NUCLEOTIDE SEQUENCE [LARGE SCALE GENOMIC DNA]</scope>
    <source>
        <strain evidence="2 3">IC177</strain>
    </source>
</reference>
<protein>
    <submittedName>
        <fullName evidence="2">Helix-turn-helix transcriptional regulator</fullName>
    </submittedName>
</protein>
<dbReference type="Pfam" id="PF13384">
    <property type="entry name" value="HTH_23"/>
    <property type="match status" value="1"/>
</dbReference>